<feature type="domain" description="GmrSD restriction endonucleases N-terminal" evidence="1">
    <location>
        <begin position="107"/>
        <end position="265"/>
    </location>
</feature>
<gene>
    <name evidence="2" type="ORF">Pen02_58630</name>
</gene>
<sequence length="449" mass="50655">MSVIVWDRSLESCVRPGLGGSKEISSKEEAVGYSLTNRRIAEDEAKGYLNLTQTSTTLITLDMRRRISGGAVTSDTPERIKLLASKIDELRMTIATDAFPMSIGELSNLYRDGELNVHPEFQRAFRWSVSQKSRLIESILLGIPLPSIFVAQDEDGKWDVVDGVQRLSTILQFMGLLTDEDGEILEPLRCTPATYLREELDGVTFDDQGDGHCLTTAHKLDFKRSRLDIQIIKRQSSPRGKFDLFQRLNSYGSPATAQELRNALLLAANRDAYKWLEDLANFPAFRSVTDFSGKNLEEKYHMDVALRFAVFRIMPVEGLSEIKDNIHEFLSERAVEIAERDSAWFEAEAQVFRDTFTALEAAGGPDILRRYNSARGRSDGGFSLTAFEVVALGLGYNWGRVTFTPEQIWQRFIEFWSKPEYSKGFATGLSAVNRMKRSLPIGRSLFEGE</sequence>
<evidence type="ECO:0000313" key="2">
    <source>
        <dbReference type="EMBL" id="GIG90927.1"/>
    </source>
</evidence>
<reference evidence="2 3" key="1">
    <citation type="submission" date="2021-01" db="EMBL/GenBank/DDBJ databases">
        <title>Whole genome shotgun sequence of Plantactinospora endophytica NBRC 110450.</title>
        <authorList>
            <person name="Komaki H."/>
            <person name="Tamura T."/>
        </authorList>
    </citation>
    <scope>NUCLEOTIDE SEQUENCE [LARGE SCALE GENOMIC DNA]</scope>
    <source>
        <strain evidence="2 3">NBRC 110450</strain>
    </source>
</reference>
<dbReference type="InterPro" id="IPR004919">
    <property type="entry name" value="GmrSD_N"/>
</dbReference>
<name>A0ABQ4E857_9ACTN</name>
<keyword evidence="3" id="KW-1185">Reference proteome</keyword>
<protein>
    <recommendedName>
        <fullName evidence="1">GmrSD restriction endonucleases N-terminal domain-containing protein</fullName>
    </recommendedName>
</protein>
<evidence type="ECO:0000259" key="1">
    <source>
        <dbReference type="Pfam" id="PF03235"/>
    </source>
</evidence>
<dbReference type="Proteomes" id="UP000646749">
    <property type="component" value="Unassembled WGS sequence"/>
</dbReference>
<dbReference type="EMBL" id="BONW01000031">
    <property type="protein sequence ID" value="GIG90927.1"/>
    <property type="molecule type" value="Genomic_DNA"/>
</dbReference>
<organism evidence="2 3">
    <name type="scientific">Plantactinospora endophytica</name>
    <dbReference type="NCBI Taxonomy" id="673535"/>
    <lineage>
        <taxon>Bacteria</taxon>
        <taxon>Bacillati</taxon>
        <taxon>Actinomycetota</taxon>
        <taxon>Actinomycetes</taxon>
        <taxon>Micromonosporales</taxon>
        <taxon>Micromonosporaceae</taxon>
        <taxon>Plantactinospora</taxon>
    </lineage>
</organism>
<dbReference type="PANTHER" id="PTHR39639:SF1">
    <property type="entry name" value="DUF262 DOMAIN-CONTAINING PROTEIN"/>
    <property type="match status" value="1"/>
</dbReference>
<evidence type="ECO:0000313" key="3">
    <source>
        <dbReference type="Proteomes" id="UP000646749"/>
    </source>
</evidence>
<dbReference type="Pfam" id="PF03235">
    <property type="entry name" value="GmrSD_N"/>
    <property type="match status" value="1"/>
</dbReference>
<proteinExistence type="predicted"/>
<accession>A0ABQ4E857</accession>
<comment type="caution">
    <text evidence="2">The sequence shown here is derived from an EMBL/GenBank/DDBJ whole genome shotgun (WGS) entry which is preliminary data.</text>
</comment>
<dbReference type="PANTHER" id="PTHR39639">
    <property type="entry name" value="CHROMOSOME 16, WHOLE GENOME SHOTGUN SEQUENCE"/>
    <property type="match status" value="1"/>
</dbReference>